<proteinExistence type="predicted"/>
<accession>A0A1J1IMJ2</accession>
<protein>
    <submittedName>
        <fullName evidence="1">CLUMA_CG014560, isoform A</fullName>
    </submittedName>
</protein>
<name>A0A1J1IMJ2_9DIPT</name>
<dbReference type="AlphaFoldDB" id="A0A1J1IMJ2"/>
<gene>
    <name evidence="1" type="ORF">CLUMA_CG014560</name>
</gene>
<sequence length="115" mass="12742">MAIPAVISVLATLPKQQELHIQNHGLKPGFHRKKKPFQHSPVITTQFSVEIALVLRKSNLKLVQLCKNAIAIHIVNNGTGLCAAKKRRQIEGCTNKKQDITAEENSLPNCCHETT</sequence>
<evidence type="ECO:0000313" key="2">
    <source>
        <dbReference type="Proteomes" id="UP000183832"/>
    </source>
</evidence>
<keyword evidence="2" id="KW-1185">Reference proteome</keyword>
<dbReference type="EMBL" id="CVRI01000055">
    <property type="protein sequence ID" value="CRL01443.1"/>
    <property type="molecule type" value="Genomic_DNA"/>
</dbReference>
<organism evidence="1 2">
    <name type="scientific">Clunio marinus</name>
    <dbReference type="NCBI Taxonomy" id="568069"/>
    <lineage>
        <taxon>Eukaryota</taxon>
        <taxon>Metazoa</taxon>
        <taxon>Ecdysozoa</taxon>
        <taxon>Arthropoda</taxon>
        <taxon>Hexapoda</taxon>
        <taxon>Insecta</taxon>
        <taxon>Pterygota</taxon>
        <taxon>Neoptera</taxon>
        <taxon>Endopterygota</taxon>
        <taxon>Diptera</taxon>
        <taxon>Nematocera</taxon>
        <taxon>Chironomoidea</taxon>
        <taxon>Chironomidae</taxon>
        <taxon>Clunio</taxon>
    </lineage>
</organism>
<evidence type="ECO:0000313" key="1">
    <source>
        <dbReference type="EMBL" id="CRL01443.1"/>
    </source>
</evidence>
<dbReference type="Proteomes" id="UP000183832">
    <property type="component" value="Unassembled WGS sequence"/>
</dbReference>
<reference evidence="1 2" key="1">
    <citation type="submission" date="2015-04" db="EMBL/GenBank/DDBJ databases">
        <authorList>
            <person name="Syromyatnikov M.Y."/>
            <person name="Popov V.N."/>
        </authorList>
    </citation>
    <scope>NUCLEOTIDE SEQUENCE [LARGE SCALE GENOMIC DNA]</scope>
</reference>